<dbReference type="GO" id="GO:0004733">
    <property type="term" value="F:pyridoxamine phosphate oxidase activity"/>
    <property type="evidence" value="ECO:0007669"/>
    <property type="project" value="InterPro"/>
</dbReference>
<organism evidence="6 7">
    <name type="scientific">Aquimarina intermedia</name>
    <dbReference type="NCBI Taxonomy" id="350814"/>
    <lineage>
        <taxon>Bacteria</taxon>
        <taxon>Pseudomonadati</taxon>
        <taxon>Bacteroidota</taxon>
        <taxon>Flavobacteriia</taxon>
        <taxon>Flavobacteriales</taxon>
        <taxon>Flavobacteriaceae</taxon>
        <taxon>Aquimarina</taxon>
    </lineage>
</organism>
<dbReference type="GO" id="GO:0008615">
    <property type="term" value="P:pyridoxine biosynthetic process"/>
    <property type="evidence" value="ECO:0007669"/>
    <property type="project" value="InterPro"/>
</dbReference>
<dbReference type="OrthoDB" id="1493996at2"/>
<reference evidence="6 7" key="1">
    <citation type="submission" date="2019-07" db="EMBL/GenBank/DDBJ databases">
        <title>Genomic Encyclopedia of Archaeal and Bacterial Type Strains, Phase II (KMG-II): from individual species to whole genera.</title>
        <authorList>
            <person name="Goeker M."/>
        </authorList>
    </citation>
    <scope>NUCLEOTIDE SEQUENCE [LARGE SCALE GENOMIC DNA]</scope>
    <source>
        <strain evidence="6 7">DSM 17527</strain>
    </source>
</reference>
<evidence type="ECO:0000256" key="1">
    <source>
        <dbReference type="ARBA" id="ARBA00001917"/>
    </source>
</evidence>
<proteinExistence type="predicted"/>
<evidence type="ECO:0000313" key="7">
    <source>
        <dbReference type="Proteomes" id="UP000324376"/>
    </source>
</evidence>
<dbReference type="EMBL" id="VNHU01000012">
    <property type="protein sequence ID" value="TYP70429.1"/>
    <property type="molecule type" value="Genomic_DNA"/>
</dbReference>
<comment type="cofactor">
    <cofactor evidence="1">
        <name>FMN</name>
        <dbReference type="ChEBI" id="CHEBI:58210"/>
    </cofactor>
</comment>
<dbReference type="PANTHER" id="PTHR10851">
    <property type="entry name" value="PYRIDOXINE-5-PHOSPHATE OXIDASE"/>
    <property type="match status" value="1"/>
</dbReference>
<evidence type="ECO:0000313" key="6">
    <source>
        <dbReference type="EMBL" id="TYP70429.1"/>
    </source>
</evidence>
<gene>
    <name evidence="6" type="ORF">BD809_11221</name>
</gene>
<evidence type="ECO:0000256" key="4">
    <source>
        <dbReference type="ARBA" id="ARBA00023002"/>
    </source>
</evidence>
<dbReference type="PANTHER" id="PTHR10851:SF3">
    <property type="entry name" value="PYRIDOXINE_PYRIDOXAMINE 5'-PHOSPHATE OXIDASE 2"/>
    <property type="match status" value="1"/>
</dbReference>
<dbReference type="InterPro" id="IPR012349">
    <property type="entry name" value="Split_barrel_FMN-bd"/>
</dbReference>
<keyword evidence="7" id="KW-1185">Reference proteome</keyword>
<dbReference type="InterPro" id="IPR000659">
    <property type="entry name" value="Pyridox_Oxase"/>
</dbReference>
<name>A0A5S5BTT2_9FLAO</name>
<dbReference type="InterPro" id="IPR011576">
    <property type="entry name" value="Pyridox_Oxase_N"/>
</dbReference>
<sequence>MTDLIFHSLHNDLKTATKQNGHPFRYFTLATNDSQNIPHLRTVVLRDLDADLNFYVYTDKRSEKINHIKTNKKVSLLFLDQNRLIQLSVVASAQMITDPVTINKIWKQIPDRSKQDYTTQQAPGDALTNPDDVDYLEGKHFFTALKITPIQIEYLRLKRPNHIRIQFQSSNKNWKGTFITP</sequence>
<dbReference type="GO" id="GO:0010181">
    <property type="term" value="F:FMN binding"/>
    <property type="evidence" value="ECO:0007669"/>
    <property type="project" value="InterPro"/>
</dbReference>
<comment type="caution">
    <text evidence="6">The sequence shown here is derived from an EMBL/GenBank/DDBJ whole genome shotgun (WGS) entry which is preliminary data.</text>
</comment>
<dbReference type="RefSeq" id="WP_148783652.1">
    <property type="nucleotide sequence ID" value="NZ_VNHU01000012.1"/>
</dbReference>
<evidence type="ECO:0000256" key="3">
    <source>
        <dbReference type="ARBA" id="ARBA00022643"/>
    </source>
</evidence>
<dbReference type="Proteomes" id="UP000324376">
    <property type="component" value="Unassembled WGS sequence"/>
</dbReference>
<evidence type="ECO:0000256" key="2">
    <source>
        <dbReference type="ARBA" id="ARBA00022630"/>
    </source>
</evidence>
<dbReference type="Pfam" id="PF01243">
    <property type="entry name" value="PNPOx_N"/>
    <property type="match status" value="1"/>
</dbReference>
<keyword evidence="4" id="KW-0560">Oxidoreductase</keyword>
<dbReference type="SUPFAM" id="SSF50475">
    <property type="entry name" value="FMN-binding split barrel"/>
    <property type="match status" value="1"/>
</dbReference>
<keyword evidence="2" id="KW-0285">Flavoprotein</keyword>
<evidence type="ECO:0000259" key="5">
    <source>
        <dbReference type="Pfam" id="PF01243"/>
    </source>
</evidence>
<keyword evidence="3" id="KW-0288">FMN</keyword>
<dbReference type="Gene3D" id="2.30.110.10">
    <property type="entry name" value="Electron Transport, Fmn-binding Protein, Chain A"/>
    <property type="match status" value="1"/>
</dbReference>
<accession>A0A5S5BTT2</accession>
<feature type="domain" description="Pyridoxamine 5'-phosphate oxidase N-terminal" evidence="5">
    <location>
        <begin position="24"/>
        <end position="124"/>
    </location>
</feature>
<protein>
    <submittedName>
        <fullName evidence="6">General stress protein 26</fullName>
    </submittedName>
</protein>
<dbReference type="AlphaFoldDB" id="A0A5S5BTT2"/>